<dbReference type="Proteomes" id="UP000628775">
    <property type="component" value="Unassembled WGS sequence"/>
</dbReference>
<dbReference type="AlphaFoldDB" id="A0A8J2VKW6"/>
<dbReference type="InterPro" id="IPR036271">
    <property type="entry name" value="Tet_transcr_reg_TetR-rel_C_sf"/>
</dbReference>
<dbReference type="InterPro" id="IPR009057">
    <property type="entry name" value="Homeodomain-like_sf"/>
</dbReference>
<dbReference type="PROSITE" id="PS50977">
    <property type="entry name" value="HTH_TETR_2"/>
    <property type="match status" value="1"/>
</dbReference>
<feature type="domain" description="HTH tetR-type" evidence="3">
    <location>
        <begin position="1"/>
        <end position="58"/>
    </location>
</feature>
<dbReference type="RefSeq" id="WP_229672381.1">
    <property type="nucleotide sequence ID" value="NZ_BMIR01000004.1"/>
</dbReference>
<dbReference type="Pfam" id="PF00440">
    <property type="entry name" value="TetR_N"/>
    <property type="match status" value="1"/>
</dbReference>
<proteinExistence type="predicted"/>
<sequence>MEAIFQATVQLVNEIGFADTTISKIAKRAKVSVATIYIYYENKEDMLLKTYLKVKEAMSHIMFEGFDPAASIKERLDTVIRNYTRFIQSNKDYFLFLEQIMNSPLPHLWCLDETEAMFKPIYNLFEEGQKQQLLKPVDVSILIAYAIYPVARLIKQFLESSGSITEKEMETLLQMSWDAVKA</sequence>
<comment type="caution">
    <text evidence="4">The sequence shown here is derived from an EMBL/GenBank/DDBJ whole genome shotgun (WGS) entry which is preliminary data.</text>
</comment>
<keyword evidence="5" id="KW-1185">Reference proteome</keyword>
<evidence type="ECO:0000256" key="2">
    <source>
        <dbReference type="PROSITE-ProRule" id="PRU00335"/>
    </source>
</evidence>
<dbReference type="Pfam" id="PF22604">
    <property type="entry name" value="TetR_HI_0893_C"/>
    <property type="match status" value="1"/>
</dbReference>
<gene>
    <name evidence="4" type="ORF">GCM10011391_12430</name>
</gene>
<reference evidence="4" key="2">
    <citation type="submission" date="2020-09" db="EMBL/GenBank/DDBJ databases">
        <authorList>
            <person name="Sun Q."/>
            <person name="Zhou Y."/>
        </authorList>
    </citation>
    <scope>NUCLEOTIDE SEQUENCE</scope>
    <source>
        <strain evidence="4">CGMCC 1.15371</strain>
    </source>
</reference>
<dbReference type="InterPro" id="IPR001647">
    <property type="entry name" value="HTH_TetR"/>
</dbReference>
<dbReference type="EMBL" id="BMIR01000004">
    <property type="protein sequence ID" value="GGE35233.1"/>
    <property type="molecule type" value="Genomic_DNA"/>
</dbReference>
<accession>A0A8J2VKW6</accession>
<dbReference type="PANTHER" id="PTHR43479">
    <property type="entry name" value="ACREF/ENVCD OPERON REPRESSOR-RELATED"/>
    <property type="match status" value="1"/>
</dbReference>
<evidence type="ECO:0000256" key="1">
    <source>
        <dbReference type="ARBA" id="ARBA00023125"/>
    </source>
</evidence>
<evidence type="ECO:0000313" key="5">
    <source>
        <dbReference type="Proteomes" id="UP000628775"/>
    </source>
</evidence>
<evidence type="ECO:0000259" key="3">
    <source>
        <dbReference type="PROSITE" id="PS50977"/>
    </source>
</evidence>
<evidence type="ECO:0000313" key="4">
    <source>
        <dbReference type="EMBL" id="GGE35233.1"/>
    </source>
</evidence>
<reference evidence="4" key="1">
    <citation type="journal article" date="2014" name="Int. J. Syst. Evol. Microbiol.">
        <title>Complete genome sequence of Corynebacterium casei LMG S-19264T (=DSM 44701T), isolated from a smear-ripened cheese.</title>
        <authorList>
            <consortium name="US DOE Joint Genome Institute (JGI-PGF)"/>
            <person name="Walter F."/>
            <person name="Albersmeier A."/>
            <person name="Kalinowski J."/>
            <person name="Ruckert C."/>
        </authorList>
    </citation>
    <scope>NUCLEOTIDE SEQUENCE</scope>
    <source>
        <strain evidence="4">CGMCC 1.15371</strain>
    </source>
</reference>
<feature type="DNA-binding region" description="H-T-H motif" evidence="2">
    <location>
        <begin position="21"/>
        <end position="40"/>
    </location>
</feature>
<dbReference type="Gene3D" id="1.10.357.10">
    <property type="entry name" value="Tetracycline Repressor, domain 2"/>
    <property type="match status" value="1"/>
</dbReference>
<dbReference type="InterPro" id="IPR050624">
    <property type="entry name" value="HTH-type_Tx_Regulator"/>
</dbReference>
<dbReference type="InterPro" id="IPR054422">
    <property type="entry name" value="TetR-like_HI_0893_C"/>
</dbReference>
<dbReference type="PRINTS" id="PR00455">
    <property type="entry name" value="HTHTETR"/>
</dbReference>
<dbReference type="SUPFAM" id="SSF48498">
    <property type="entry name" value="Tetracyclin repressor-like, C-terminal domain"/>
    <property type="match status" value="1"/>
</dbReference>
<keyword evidence="1 2" id="KW-0238">DNA-binding</keyword>
<dbReference type="PANTHER" id="PTHR43479:SF11">
    <property type="entry name" value="ACREF_ENVCD OPERON REPRESSOR-RELATED"/>
    <property type="match status" value="1"/>
</dbReference>
<dbReference type="GO" id="GO:0003677">
    <property type="term" value="F:DNA binding"/>
    <property type="evidence" value="ECO:0007669"/>
    <property type="project" value="UniProtKB-UniRule"/>
</dbReference>
<dbReference type="SUPFAM" id="SSF46689">
    <property type="entry name" value="Homeodomain-like"/>
    <property type="match status" value="1"/>
</dbReference>
<name>A0A8J2VKW6_9BACL</name>
<protein>
    <submittedName>
        <fullName evidence="4">TetR family transcriptional regulator</fullName>
    </submittedName>
</protein>
<organism evidence="4 5">
    <name type="scientific">Pullulanibacillus camelliae</name>
    <dbReference type="NCBI Taxonomy" id="1707096"/>
    <lineage>
        <taxon>Bacteria</taxon>
        <taxon>Bacillati</taxon>
        <taxon>Bacillota</taxon>
        <taxon>Bacilli</taxon>
        <taxon>Bacillales</taxon>
        <taxon>Sporolactobacillaceae</taxon>
        <taxon>Pullulanibacillus</taxon>
    </lineage>
</organism>